<dbReference type="GO" id="GO:0016491">
    <property type="term" value="F:oxidoreductase activity"/>
    <property type="evidence" value="ECO:0007669"/>
    <property type="project" value="TreeGrafter"/>
</dbReference>
<dbReference type="PROSITE" id="PS50077">
    <property type="entry name" value="HEAT_REPEAT"/>
    <property type="match status" value="1"/>
</dbReference>
<organism evidence="2 3">
    <name type="scientific">bacterium (Candidatus Ratteibacteria) CG01_land_8_20_14_3_00_40_19</name>
    <dbReference type="NCBI Taxonomy" id="2014290"/>
    <lineage>
        <taxon>Bacteria</taxon>
        <taxon>Candidatus Ratteibacteria</taxon>
    </lineage>
</organism>
<reference evidence="3" key="1">
    <citation type="submission" date="2017-09" db="EMBL/GenBank/DDBJ databases">
        <title>Depth-based differentiation of microbial function through sediment-hosted aquifers and enrichment of novel symbionts in the deep terrestrial subsurface.</title>
        <authorList>
            <person name="Probst A.J."/>
            <person name="Ladd B."/>
            <person name="Jarett J.K."/>
            <person name="Geller-Mcgrath D.E."/>
            <person name="Sieber C.M.K."/>
            <person name="Emerson J.B."/>
            <person name="Anantharaman K."/>
            <person name="Thomas B.C."/>
            <person name="Malmstrom R."/>
            <person name="Stieglmeier M."/>
            <person name="Klingl A."/>
            <person name="Woyke T."/>
            <person name="Ryan C.M."/>
            <person name="Banfield J.F."/>
        </authorList>
    </citation>
    <scope>NUCLEOTIDE SEQUENCE [LARGE SCALE GENOMIC DNA]</scope>
</reference>
<comment type="function">
    <text evidence="1">Catalyzes the hydroxylation of the N(6)-(4-aminobutyl)-L-lysine intermediate produced by deoxyhypusine synthase/DHPS on a critical lysine of the eukaryotic translation initiation factor 5A/eIF-5A. This is the second step of the post-translational modification of that lysine into an unusual amino acid residue named hypusine. Hypusination is unique to mature eIF-5A factor and is essential for its function.</text>
</comment>
<gene>
    <name evidence="2" type="ORF">COS11_00985</name>
</gene>
<proteinExistence type="predicted"/>
<dbReference type="Pfam" id="PF13646">
    <property type="entry name" value="HEAT_2"/>
    <property type="match status" value="2"/>
</dbReference>
<dbReference type="PANTHER" id="PTHR12697:SF5">
    <property type="entry name" value="DEOXYHYPUSINE HYDROXYLASE"/>
    <property type="match status" value="1"/>
</dbReference>
<sequence length="402" mass="43699">ADESISPKGIYKLSGEINKIIFIDGDVMLKGDLSGTGTIIATGDIKVINAKNTDKLSLISYSDIKLDGSINFTALCYAAGSIKVDATGNFSGSLVADSIKIAGNTTLFYKPLLVEGLLDKMEEAFEIGDQETTFKVAGVMVQYGSYATPFLREIFTNKEKMRKMRFLISEIMVVIKDLDFIPPLIAVLSDVSDHENVREHAAQSLGMLGDKRALDTLRYVLNDTSEIVRSRASLALGMLGDKSAVNDLIVVLQNKEKYGYYAQINAAKSLGMIKDSSAVPQLIGALQDEDEVVRMHVAKSLGDIKDVSAVDSLILLLQEDESAYVRSQVAEALGKVGGDKAFNALVQALEGKDEFVRINIALALAEIGDKRALPFLKAILLETEDSFTKQKIEEAIEKLGNE</sequence>
<dbReference type="SMART" id="SM00567">
    <property type="entry name" value="EZ_HEAT"/>
    <property type="match status" value="7"/>
</dbReference>
<dbReference type="Proteomes" id="UP000228886">
    <property type="component" value="Unassembled WGS sequence"/>
</dbReference>
<evidence type="ECO:0000256" key="1">
    <source>
        <dbReference type="ARBA" id="ARBA00045876"/>
    </source>
</evidence>
<dbReference type="InterPro" id="IPR011989">
    <property type="entry name" value="ARM-like"/>
</dbReference>
<comment type="caution">
    <text evidence="2">The sequence shown here is derived from an EMBL/GenBank/DDBJ whole genome shotgun (WGS) entry which is preliminary data.</text>
</comment>
<evidence type="ECO:0008006" key="4">
    <source>
        <dbReference type="Google" id="ProtNLM"/>
    </source>
</evidence>
<protein>
    <recommendedName>
        <fullName evidence="4">HEAT repeat domain-containing protein</fullName>
    </recommendedName>
</protein>
<evidence type="ECO:0000313" key="2">
    <source>
        <dbReference type="EMBL" id="PIV64668.1"/>
    </source>
</evidence>
<dbReference type="Gene3D" id="1.25.10.10">
    <property type="entry name" value="Leucine-rich Repeat Variant"/>
    <property type="match status" value="2"/>
</dbReference>
<evidence type="ECO:0000313" key="3">
    <source>
        <dbReference type="Proteomes" id="UP000228886"/>
    </source>
</evidence>
<feature type="non-terminal residue" evidence="2">
    <location>
        <position position="1"/>
    </location>
</feature>
<dbReference type="InterPro" id="IPR021133">
    <property type="entry name" value="HEAT_type_2"/>
</dbReference>
<dbReference type="SUPFAM" id="SSF48371">
    <property type="entry name" value="ARM repeat"/>
    <property type="match status" value="1"/>
</dbReference>
<dbReference type="EMBL" id="PETL01000051">
    <property type="protein sequence ID" value="PIV64668.1"/>
    <property type="molecule type" value="Genomic_DNA"/>
</dbReference>
<dbReference type="PANTHER" id="PTHR12697">
    <property type="entry name" value="PBS LYASE HEAT-LIKE PROTEIN"/>
    <property type="match status" value="1"/>
</dbReference>
<dbReference type="AlphaFoldDB" id="A0A2M7EAD7"/>
<name>A0A2M7EAD7_9BACT</name>
<dbReference type="InterPro" id="IPR004155">
    <property type="entry name" value="PBS_lyase_HEAT"/>
</dbReference>
<accession>A0A2M7EAD7</accession>
<dbReference type="InterPro" id="IPR016024">
    <property type="entry name" value="ARM-type_fold"/>
</dbReference>
<dbReference type="Pfam" id="PF03130">
    <property type="entry name" value="HEAT_PBS"/>
    <property type="match status" value="1"/>
</dbReference>